<organism evidence="2 3">
    <name type="scientific">Mucilaginibacter roseus</name>
    <dbReference type="NCBI Taxonomy" id="1528868"/>
    <lineage>
        <taxon>Bacteria</taxon>
        <taxon>Pseudomonadati</taxon>
        <taxon>Bacteroidota</taxon>
        <taxon>Sphingobacteriia</taxon>
        <taxon>Sphingobacteriales</taxon>
        <taxon>Sphingobacteriaceae</taxon>
        <taxon>Mucilaginibacter</taxon>
    </lineage>
</organism>
<evidence type="ECO:0000313" key="2">
    <source>
        <dbReference type="EMBL" id="MCD8741712.1"/>
    </source>
</evidence>
<dbReference type="Pfam" id="PF09603">
    <property type="entry name" value="Fib_succ_major"/>
    <property type="match status" value="1"/>
</dbReference>
<sequence>MKPTLCILTAVMFIIGGCKKDDSKEVVTDKDESVITIDGKQYPTVKIGTQLWTAVNYDGAGGVKYDQMADMENSGKLYTLSEAKTVKAPAGWRLPAKEDFLKLMNYVGKTSDNAGGTYLQKEDALKFMATQTWFTKGINSLGFNAVSTGAYDGYFKQYDYSGRLAVFWTTSWAKSSDNTTNLPVCFSIYDHLSDDATYVLIHALQNESSRHAIRFIKN</sequence>
<feature type="domain" description="Fibrobacter succinogenes major paralogous" evidence="1">
    <location>
        <begin position="45"/>
        <end position="217"/>
    </location>
</feature>
<dbReference type="RefSeq" id="WP_232178219.1">
    <property type="nucleotide sequence ID" value="NZ_JAJPWV010000004.1"/>
</dbReference>
<dbReference type="EMBL" id="JAJPWV010000004">
    <property type="protein sequence ID" value="MCD8741712.1"/>
    <property type="molecule type" value="Genomic_DNA"/>
</dbReference>
<dbReference type="NCBIfam" id="TIGR02145">
    <property type="entry name" value="Fib_succ_major"/>
    <property type="match status" value="1"/>
</dbReference>
<evidence type="ECO:0000259" key="1">
    <source>
        <dbReference type="Pfam" id="PF09603"/>
    </source>
</evidence>
<gene>
    <name evidence="2" type="ORF">LT679_13945</name>
</gene>
<dbReference type="PROSITE" id="PS51257">
    <property type="entry name" value="PROKAR_LIPOPROTEIN"/>
    <property type="match status" value="1"/>
</dbReference>
<dbReference type="Proteomes" id="UP001199919">
    <property type="component" value="Unassembled WGS sequence"/>
</dbReference>
<name>A0ABS8U505_9SPHI</name>
<dbReference type="InterPro" id="IPR011871">
    <property type="entry name" value="Fib_succ_major"/>
</dbReference>
<proteinExistence type="predicted"/>
<protein>
    <recommendedName>
        <fullName evidence="1">Fibrobacter succinogenes major paralogous domain-containing protein</fullName>
    </recommendedName>
</protein>
<accession>A0ABS8U505</accession>
<keyword evidence="3" id="KW-1185">Reference proteome</keyword>
<evidence type="ECO:0000313" key="3">
    <source>
        <dbReference type="Proteomes" id="UP001199919"/>
    </source>
</evidence>
<comment type="caution">
    <text evidence="2">The sequence shown here is derived from an EMBL/GenBank/DDBJ whole genome shotgun (WGS) entry which is preliminary data.</text>
</comment>
<reference evidence="2 3" key="1">
    <citation type="submission" date="2021-12" db="EMBL/GenBank/DDBJ databases">
        <title>Mucilaginibacter roseus genome.</title>
        <authorList>
            <person name="Ferreira J.R."/>
            <person name="Newman J.D."/>
        </authorList>
    </citation>
    <scope>NUCLEOTIDE SEQUENCE [LARGE SCALE GENOMIC DNA]</scope>
    <source>
        <strain evidence="2 3">LMG 28454</strain>
    </source>
</reference>